<name>A0A9P7Z515_9HELO</name>
<evidence type="ECO:0000313" key="2">
    <source>
        <dbReference type="Proteomes" id="UP000887226"/>
    </source>
</evidence>
<comment type="caution">
    <text evidence="1">The sequence shown here is derived from an EMBL/GenBank/DDBJ whole genome shotgun (WGS) entry which is preliminary data.</text>
</comment>
<dbReference type="Proteomes" id="UP000887226">
    <property type="component" value="Unassembled WGS sequence"/>
</dbReference>
<accession>A0A9P7Z515</accession>
<evidence type="ECO:0000313" key="1">
    <source>
        <dbReference type="EMBL" id="KAG9245470.1"/>
    </source>
</evidence>
<gene>
    <name evidence="1" type="ORF">BJ878DRAFT_501234</name>
</gene>
<reference evidence="1" key="1">
    <citation type="journal article" date="2021" name="IMA Fungus">
        <title>Genomic characterization of three marine fungi, including Emericellopsis atlantica sp. nov. with signatures of a generalist lifestyle and marine biomass degradation.</title>
        <authorList>
            <person name="Hagestad O.C."/>
            <person name="Hou L."/>
            <person name="Andersen J.H."/>
            <person name="Hansen E.H."/>
            <person name="Altermark B."/>
            <person name="Li C."/>
            <person name="Kuhnert E."/>
            <person name="Cox R.J."/>
            <person name="Crous P.W."/>
            <person name="Spatafora J.W."/>
            <person name="Lail K."/>
            <person name="Amirebrahimi M."/>
            <person name="Lipzen A."/>
            <person name="Pangilinan J."/>
            <person name="Andreopoulos W."/>
            <person name="Hayes R.D."/>
            <person name="Ng V."/>
            <person name="Grigoriev I.V."/>
            <person name="Jackson S.A."/>
            <person name="Sutton T.D.S."/>
            <person name="Dobson A.D.W."/>
            <person name="Rama T."/>
        </authorList>
    </citation>
    <scope>NUCLEOTIDE SEQUENCE</scope>
    <source>
        <strain evidence="1">TRa3180A</strain>
    </source>
</reference>
<proteinExistence type="predicted"/>
<keyword evidence="2" id="KW-1185">Reference proteome</keyword>
<protein>
    <submittedName>
        <fullName evidence="1">Uncharacterized protein</fullName>
    </submittedName>
</protein>
<dbReference type="AlphaFoldDB" id="A0A9P7Z515"/>
<sequence>MLHIIPILANALHNRTKLCRSNCSIKKHGVGGFRRRRTLLQLSQDIPTKSISFLHDLVHINVLHLVSGHSHVHVLSRLIFQLLIIVALGSTPKGCRHMLRTPIISILQSHISHDFVILEHHTRESLLLSGSGHRVGAAFGELVARKLSVLKGIVKCLSCSHVLFLAHGVAGHNIWAYRDGCCDGRSEGEMENVVKLHFEIEIKFSSVLWKGKELLMMPMWKDL</sequence>
<organism evidence="1 2">
    <name type="scientific">Calycina marina</name>
    <dbReference type="NCBI Taxonomy" id="1763456"/>
    <lineage>
        <taxon>Eukaryota</taxon>
        <taxon>Fungi</taxon>
        <taxon>Dikarya</taxon>
        <taxon>Ascomycota</taxon>
        <taxon>Pezizomycotina</taxon>
        <taxon>Leotiomycetes</taxon>
        <taxon>Helotiales</taxon>
        <taxon>Pezizellaceae</taxon>
        <taxon>Calycina</taxon>
    </lineage>
</organism>
<dbReference type="EMBL" id="MU253845">
    <property type="protein sequence ID" value="KAG9245470.1"/>
    <property type="molecule type" value="Genomic_DNA"/>
</dbReference>